<organism evidence="3 4">
    <name type="scientific">Lymnaea stagnalis</name>
    <name type="common">Great pond snail</name>
    <name type="synonym">Helix stagnalis</name>
    <dbReference type="NCBI Taxonomy" id="6523"/>
    <lineage>
        <taxon>Eukaryota</taxon>
        <taxon>Metazoa</taxon>
        <taxon>Spiralia</taxon>
        <taxon>Lophotrochozoa</taxon>
        <taxon>Mollusca</taxon>
        <taxon>Gastropoda</taxon>
        <taxon>Heterobranchia</taxon>
        <taxon>Euthyneura</taxon>
        <taxon>Panpulmonata</taxon>
        <taxon>Hygrophila</taxon>
        <taxon>Lymnaeoidea</taxon>
        <taxon>Lymnaeidae</taxon>
        <taxon>Lymnaea</taxon>
    </lineage>
</organism>
<dbReference type="InterPro" id="IPR055313">
    <property type="entry name" value="Temptin-like"/>
</dbReference>
<proteinExistence type="predicted"/>
<dbReference type="EMBL" id="CAXITT010000162">
    <property type="protein sequence ID" value="CAL1534137.1"/>
    <property type="molecule type" value="Genomic_DNA"/>
</dbReference>
<comment type="caution">
    <text evidence="3">The sequence shown here is derived from an EMBL/GenBank/DDBJ whole genome shotgun (WGS) entry which is preliminary data.</text>
</comment>
<gene>
    <name evidence="3" type="ORF">GSLYS_00008097001</name>
</gene>
<evidence type="ECO:0000313" key="4">
    <source>
        <dbReference type="Proteomes" id="UP001497497"/>
    </source>
</evidence>
<evidence type="ECO:0000256" key="1">
    <source>
        <dbReference type="SAM" id="SignalP"/>
    </source>
</evidence>
<dbReference type="Proteomes" id="UP001497497">
    <property type="component" value="Unassembled WGS sequence"/>
</dbReference>
<dbReference type="PANTHER" id="PTHR34737:SF2">
    <property type="entry name" value="EF-HAND DOMAIN-CONTAINING PROTEIN"/>
    <property type="match status" value="1"/>
</dbReference>
<keyword evidence="4" id="KW-1185">Reference proteome</keyword>
<dbReference type="Pfam" id="PF24784">
    <property type="entry name" value="Temptin_C"/>
    <property type="match status" value="1"/>
</dbReference>
<feature type="domain" description="Temptin Cys/Cys disulfide" evidence="2">
    <location>
        <begin position="16"/>
        <end position="112"/>
    </location>
</feature>
<protein>
    <recommendedName>
        <fullName evidence="2">Temptin Cys/Cys disulfide domain-containing protein</fullName>
    </recommendedName>
</protein>
<name>A0AAV2HKY2_LYMST</name>
<keyword evidence="1" id="KW-0732">Signal</keyword>
<accession>A0AAV2HKY2</accession>
<sequence>MFFSVLCTAISITAVVGYPEFKSKIPNGISVNDPCGRGEWHGVGHYLMGGTGQLNPFGEDFAAGGFVWTYELCKKDSDFDGKTNGEELGDPFCHFTSLKRRNLGRARSHPGICEPIGSPNCEWQRFSCPNVSV</sequence>
<evidence type="ECO:0000259" key="2">
    <source>
        <dbReference type="Pfam" id="PF24784"/>
    </source>
</evidence>
<feature type="signal peptide" evidence="1">
    <location>
        <begin position="1"/>
        <end position="17"/>
    </location>
</feature>
<evidence type="ECO:0000313" key="3">
    <source>
        <dbReference type="EMBL" id="CAL1534137.1"/>
    </source>
</evidence>
<feature type="chain" id="PRO_5043875488" description="Temptin Cys/Cys disulfide domain-containing protein" evidence="1">
    <location>
        <begin position="18"/>
        <end position="133"/>
    </location>
</feature>
<dbReference type="PANTHER" id="PTHR34737">
    <property type="entry name" value="EF-HAND DOMAIN-CONTAINING PROTEIN"/>
    <property type="match status" value="1"/>
</dbReference>
<reference evidence="3 4" key="1">
    <citation type="submission" date="2024-04" db="EMBL/GenBank/DDBJ databases">
        <authorList>
            <consortium name="Genoscope - CEA"/>
            <person name="William W."/>
        </authorList>
    </citation>
    <scope>NUCLEOTIDE SEQUENCE [LARGE SCALE GENOMIC DNA]</scope>
</reference>
<dbReference type="InterPro" id="IPR057626">
    <property type="entry name" value="S-S_Temptin"/>
</dbReference>
<dbReference type="AlphaFoldDB" id="A0AAV2HKY2"/>